<dbReference type="AlphaFoldDB" id="A0A6U0ZRY6"/>
<dbReference type="EMBL" id="HBHJ01013832">
    <property type="protein sequence ID" value="CAD9683631.1"/>
    <property type="molecule type" value="Transcribed_RNA"/>
</dbReference>
<evidence type="ECO:0000313" key="2">
    <source>
        <dbReference type="EMBL" id="CAD9683633.1"/>
    </source>
</evidence>
<dbReference type="Gene3D" id="3.40.50.300">
    <property type="entry name" value="P-loop containing nucleotide triphosphate hydrolases"/>
    <property type="match status" value="1"/>
</dbReference>
<sequence length="288" mass="33011">MKGIFRALSEMRKQKYCVPVPCSKRRKWGDPRAREMEKEGCRLIVGDYIGTELCQYASRSCKMLTVVRDPVSRLISSWKYCMDYHDQLCAREKLDAKKATLEQWAKHQRRYLQMQLLVDEKNLQGNKIPSCWFQQRQKLEHAAGLTNALPNQLSEVVQNGSRTQQQWIAASADLQPKAMEALHRFDAVGLLENFFPLSLDVFRCVTGAQFNSSQISDFLASKAERKSTGQAAKEHLAVKEFHAKWENKARNNPAVMKILEPDIQLYEEASKIFWGKVKECGLSPPSTP</sequence>
<evidence type="ECO:0008006" key="3">
    <source>
        <dbReference type="Google" id="ProtNLM"/>
    </source>
</evidence>
<evidence type="ECO:0000313" key="1">
    <source>
        <dbReference type="EMBL" id="CAD9683631.1"/>
    </source>
</evidence>
<reference evidence="1" key="1">
    <citation type="submission" date="2021-01" db="EMBL/GenBank/DDBJ databases">
        <authorList>
            <person name="Corre E."/>
            <person name="Pelletier E."/>
            <person name="Niang G."/>
            <person name="Scheremetjew M."/>
            <person name="Finn R."/>
            <person name="Kale V."/>
            <person name="Holt S."/>
            <person name="Cochrane G."/>
            <person name="Meng A."/>
            <person name="Brown T."/>
            <person name="Cohen L."/>
        </authorList>
    </citation>
    <scope>NUCLEOTIDE SEQUENCE</scope>
    <source>
        <strain evidence="1">CCMP1243</strain>
    </source>
</reference>
<name>A0A6U0ZRY6_9STRA</name>
<protein>
    <recommendedName>
        <fullName evidence="3">Protein-tyrosine sulfotransferase</fullName>
    </recommendedName>
</protein>
<dbReference type="InterPro" id="IPR027417">
    <property type="entry name" value="P-loop_NTPase"/>
</dbReference>
<accession>A0A6U0ZRY6</accession>
<proteinExistence type="predicted"/>
<organism evidence="1">
    <name type="scientific">Rhizochromulina marina</name>
    <dbReference type="NCBI Taxonomy" id="1034831"/>
    <lineage>
        <taxon>Eukaryota</taxon>
        <taxon>Sar</taxon>
        <taxon>Stramenopiles</taxon>
        <taxon>Ochrophyta</taxon>
        <taxon>Dictyochophyceae</taxon>
        <taxon>Rhizochromulinales</taxon>
        <taxon>Rhizochromulina</taxon>
    </lineage>
</organism>
<dbReference type="EMBL" id="HBHJ01013833">
    <property type="protein sequence ID" value="CAD9683633.1"/>
    <property type="molecule type" value="Transcribed_RNA"/>
</dbReference>
<gene>
    <name evidence="1" type="ORF">RMAR1173_LOCUS9031</name>
    <name evidence="2" type="ORF">RMAR1173_LOCUS9032</name>
</gene>